<sequence>MKNNVLPRREREKLRQRHDIIKAALDLFSEFGYHNVSMHKIAKKAECQGRLKNVIKSPC</sequence>
<feature type="domain" description="HTH tetR-type" evidence="2">
    <location>
        <begin position="20"/>
        <end position="46"/>
    </location>
</feature>
<dbReference type="InterPro" id="IPR009057">
    <property type="entry name" value="Homeodomain-like_sf"/>
</dbReference>
<proteinExistence type="predicted"/>
<dbReference type="EMBL" id="FR695864">
    <property type="protein sequence ID" value="CBX27033.1"/>
    <property type="molecule type" value="Genomic_DNA"/>
</dbReference>
<dbReference type="Pfam" id="PF00440">
    <property type="entry name" value="TetR_N"/>
    <property type="match status" value="1"/>
</dbReference>
<protein>
    <recommendedName>
        <fullName evidence="2">HTH tetR-type domain-containing protein</fullName>
    </recommendedName>
</protein>
<dbReference type="SUPFAM" id="SSF46689">
    <property type="entry name" value="Homeodomain-like"/>
    <property type="match status" value="1"/>
</dbReference>
<evidence type="ECO:0000259" key="2">
    <source>
        <dbReference type="Pfam" id="PF00440"/>
    </source>
</evidence>
<accession>E1Y8Y9</accession>
<reference evidence="3" key="1">
    <citation type="journal article" date="2011" name="Environ. Microbiol.">
        <title>Genomic insights into the metabolic potential of the polycyclic aromatic hydrocarbon degrading sulfate-reducing Deltaproteobacterium N47.</title>
        <authorList>
            <person name="Bergmann F."/>
            <person name="Selesi D."/>
            <person name="Weinmaier T."/>
            <person name="Tischler P."/>
            <person name="Rattei T."/>
            <person name="Meckenstock R.U."/>
        </authorList>
    </citation>
    <scope>NUCLEOTIDE SEQUENCE</scope>
</reference>
<gene>
    <name evidence="3" type="ORF">N47_A10620</name>
</gene>
<dbReference type="AlphaFoldDB" id="E1Y8Y9"/>
<evidence type="ECO:0000313" key="3">
    <source>
        <dbReference type="EMBL" id="CBX27033.1"/>
    </source>
</evidence>
<dbReference type="InterPro" id="IPR001647">
    <property type="entry name" value="HTH_TetR"/>
</dbReference>
<evidence type="ECO:0000256" key="1">
    <source>
        <dbReference type="ARBA" id="ARBA00023125"/>
    </source>
</evidence>
<dbReference type="GO" id="GO:0003677">
    <property type="term" value="F:DNA binding"/>
    <property type="evidence" value="ECO:0007669"/>
    <property type="project" value="UniProtKB-KW"/>
</dbReference>
<dbReference type="Gene3D" id="1.10.10.60">
    <property type="entry name" value="Homeodomain-like"/>
    <property type="match status" value="1"/>
</dbReference>
<keyword evidence="1" id="KW-0238">DNA-binding</keyword>
<name>E1Y8Y9_9BACT</name>
<organism evidence="3">
    <name type="scientific">uncultured Desulfobacterium sp</name>
    <dbReference type="NCBI Taxonomy" id="201089"/>
    <lineage>
        <taxon>Bacteria</taxon>
        <taxon>Pseudomonadati</taxon>
        <taxon>Thermodesulfobacteriota</taxon>
        <taxon>Desulfobacteria</taxon>
        <taxon>Desulfobacterales</taxon>
        <taxon>Desulfobacteriaceae</taxon>
        <taxon>Desulfobacterium</taxon>
        <taxon>environmental samples</taxon>
    </lineage>
</organism>